<feature type="domain" description="Reverse transcriptase Ty1/copia-type" evidence="1">
    <location>
        <begin position="118"/>
        <end position="233"/>
    </location>
</feature>
<dbReference type="EMBL" id="NBNE01004671">
    <property type="protein sequence ID" value="OWZ04982.1"/>
    <property type="molecule type" value="Genomic_DNA"/>
</dbReference>
<dbReference type="Proteomes" id="UP000198211">
    <property type="component" value="Unassembled WGS sequence"/>
</dbReference>
<evidence type="ECO:0000313" key="2">
    <source>
        <dbReference type="EMBL" id="OWZ04982.1"/>
    </source>
</evidence>
<reference evidence="3" key="1">
    <citation type="submission" date="2017-03" db="EMBL/GenBank/DDBJ databases">
        <title>Phytopthora megakarya and P. palmivora, two closely related causual agents of cacao black pod achieved similar genome size and gene model numbers by different mechanisms.</title>
        <authorList>
            <person name="Ali S."/>
            <person name="Shao J."/>
            <person name="Larry D.J."/>
            <person name="Kronmiller B."/>
            <person name="Shen D."/>
            <person name="Strem M.D."/>
            <person name="Melnick R.L."/>
            <person name="Guiltinan M.J."/>
            <person name="Tyler B.M."/>
            <person name="Meinhardt L.W."/>
            <person name="Bailey B.A."/>
        </authorList>
    </citation>
    <scope>NUCLEOTIDE SEQUENCE [LARGE SCALE GENOMIC DNA]</scope>
    <source>
        <strain evidence="3">zdho120</strain>
    </source>
</reference>
<accession>A0A225VI29</accession>
<dbReference type="Pfam" id="PF07727">
    <property type="entry name" value="RVT_2"/>
    <property type="match status" value="2"/>
</dbReference>
<dbReference type="AlphaFoldDB" id="A0A225VI29"/>
<evidence type="ECO:0000313" key="3">
    <source>
        <dbReference type="Proteomes" id="UP000198211"/>
    </source>
</evidence>
<feature type="domain" description="Reverse transcriptase Ty1/copia-type" evidence="1">
    <location>
        <begin position="40"/>
        <end position="112"/>
    </location>
</feature>
<proteinExistence type="predicted"/>
<protein>
    <recommendedName>
        <fullName evidence="1">Reverse transcriptase Ty1/copia-type domain-containing protein</fullName>
    </recommendedName>
</protein>
<dbReference type="OrthoDB" id="117958at2759"/>
<evidence type="ECO:0000259" key="1">
    <source>
        <dbReference type="Pfam" id="PF07727"/>
    </source>
</evidence>
<dbReference type="InterPro" id="IPR013103">
    <property type="entry name" value="RVT_2"/>
</dbReference>
<comment type="caution">
    <text evidence="2">The sequence shown here is derived from an EMBL/GenBank/DDBJ whole genome shotgun (WGS) entry which is preliminary data.</text>
</comment>
<organism evidence="2 3">
    <name type="scientific">Phytophthora megakarya</name>
    <dbReference type="NCBI Taxonomy" id="4795"/>
    <lineage>
        <taxon>Eukaryota</taxon>
        <taxon>Sar</taxon>
        <taxon>Stramenopiles</taxon>
        <taxon>Oomycota</taxon>
        <taxon>Peronosporomycetes</taxon>
        <taxon>Peronosporales</taxon>
        <taxon>Peronosporaceae</taxon>
        <taxon>Phytophthora</taxon>
    </lineage>
</organism>
<name>A0A225VI29_9STRA</name>
<sequence length="259" mass="29233">MRYPQSAEWFAGMQLEVNAMFAKGVFEMIDEKVMSTSANLLGIMWRYRAKPNPDVYVHTFRARLVERGDSQVFGVDYDITLSSVAKMVTFRVVLAVAVKLGLILYQGDIDTAKGLAEDQALYGLHQSGAEWFEEVDSFLKSQGFYSKETEPCLYARYQDSTFSLIPPYVDDVLLATNSVNYKTSLFAAFVKKYDFKDGGIIHKFLGIHQEKYCKEVLDRFGLGAAHGSATPMETNAKFKSKHNIEAEDVPSFDYRAAIE</sequence>
<keyword evidence="3" id="KW-1185">Reference proteome</keyword>
<gene>
    <name evidence="2" type="ORF">PHMEG_00023015</name>
</gene>
<dbReference type="STRING" id="4795.A0A225VI29"/>